<evidence type="ECO:0000313" key="1">
    <source>
        <dbReference type="EMBL" id="GBM44820.1"/>
    </source>
</evidence>
<reference evidence="1 2" key="1">
    <citation type="journal article" date="2019" name="Sci. Rep.">
        <title>Orb-weaving spider Araneus ventricosus genome elucidates the spidroin gene catalogue.</title>
        <authorList>
            <person name="Kono N."/>
            <person name="Nakamura H."/>
            <person name="Ohtoshi R."/>
            <person name="Moran D.A.P."/>
            <person name="Shinohara A."/>
            <person name="Yoshida Y."/>
            <person name="Fujiwara M."/>
            <person name="Mori M."/>
            <person name="Tomita M."/>
            <person name="Arakawa K."/>
        </authorList>
    </citation>
    <scope>NUCLEOTIDE SEQUENCE [LARGE SCALE GENOMIC DNA]</scope>
</reference>
<keyword evidence="2" id="KW-1185">Reference proteome</keyword>
<dbReference type="EMBL" id="BGPR01001078">
    <property type="protein sequence ID" value="GBM44820.1"/>
    <property type="molecule type" value="Genomic_DNA"/>
</dbReference>
<accession>A0A4Y2FTH3</accession>
<sequence length="97" mass="11288">MNSDATENYHRLFLSHEVSSHDCRMQIEVYGPCRRACINWQLRTQVHRLGSADANQWRSCSLRKERKTNRLRAVADFDNTRPLNVAVSLALRSTSNR</sequence>
<dbReference type="AlphaFoldDB" id="A0A4Y2FTH3"/>
<comment type="caution">
    <text evidence="1">The sequence shown here is derived from an EMBL/GenBank/DDBJ whole genome shotgun (WGS) entry which is preliminary data.</text>
</comment>
<protein>
    <submittedName>
        <fullName evidence="1">Uncharacterized protein</fullName>
    </submittedName>
</protein>
<dbReference type="Proteomes" id="UP000499080">
    <property type="component" value="Unassembled WGS sequence"/>
</dbReference>
<gene>
    <name evidence="1" type="ORF">AVEN_139650_1</name>
</gene>
<proteinExistence type="predicted"/>
<evidence type="ECO:0000313" key="2">
    <source>
        <dbReference type="Proteomes" id="UP000499080"/>
    </source>
</evidence>
<organism evidence="1 2">
    <name type="scientific">Araneus ventricosus</name>
    <name type="common">Orbweaver spider</name>
    <name type="synonym">Epeira ventricosa</name>
    <dbReference type="NCBI Taxonomy" id="182803"/>
    <lineage>
        <taxon>Eukaryota</taxon>
        <taxon>Metazoa</taxon>
        <taxon>Ecdysozoa</taxon>
        <taxon>Arthropoda</taxon>
        <taxon>Chelicerata</taxon>
        <taxon>Arachnida</taxon>
        <taxon>Araneae</taxon>
        <taxon>Araneomorphae</taxon>
        <taxon>Entelegynae</taxon>
        <taxon>Araneoidea</taxon>
        <taxon>Araneidae</taxon>
        <taxon>Araneus</taxon>
    </lineage>
</organism>
<name>A0A4Y2FTH3_ARAVE</name>